<proteinExistence type="predicted"/>
<organism evidence="1 2">
    <name type="scientific">Tumebacillus amylolyticus</name>
    <dbReference type="NCBI Taxonomy" id="2801339"/>
    <lineage>
        <taxon>Bacteria</taxon>
        <taxon>Bacillati</taxon>
        <taxon>Bacillota</taxon>
        <taxon>Bacilli</taxon>
        <taxon>Bacillales</taxon>
        <taxon>Alicyclobacillaceae</taxon>
        <taxon>Tumebacillus</taxon>
    </lineage>
</organism>
<dbReference type="EMBL" id="JAEQNB010000001">
    <property type="protein sequence ID" value="MBL0386336.1"/>
    <property type="molecule type" value="Genomic_DNA"/>
</dbReference>
<gene>
    <name evidence="1" type="ORF">JJB07_06720</name>
</gene>
<dbReference type="Proteomes" id="UP000602284">
    <property type="component" value="Unassembled WGS sequence"/>
</dbReference>
<accession>A0ABS1J7T8</accession>
<reference evidence="1 2" key="1">
    <citation type="submission" date="2021-01" db="EMBL/GenBank/DDBJ databases">
        <title>Tumebacillus sp. strain ITR2 16S ribosomal RNA gene Genome sequencing and assembly.</title>
        <authorList>
            <person name="Kang M."/>
        </authorList>
    </citation>
    <scope>NUCLEOTIDE SEQUENCE [LARGE SCALE GENOMIC DNA]</scope>
    <source>
        <strain evidence="1 2">ITR2</strain>
    </source>
</reference>
<keyword evidence="2" id="KW-1185">Reference proteome</keyword>
<evidence type="ECO:0000313" key="1">
    <source>
        <dbReference type="EMBL" id="MBL0386336.1"/>
    </source>
</evidence>
<name>A0ABS1J7T8_9BACL</name>
<dbReference type="RefSeq" id="WP_201632516.1">
    <property type="nucleotide sequence ID" value="NZ_JAEQNB010000001.1"/>
</dbReference>
<sequence>MAERELYDRCPGEIEGFDLVTIVWSDEDEADYKISGLLITDRVAMTILAGKVEVCFVEGLTNGEYEMVQCIAPLFHIGENAKCRPEVCKNLKNLSLFEFVGGIKDSICW</sequence>
<evidence type="ECO:0000313" key="2">
    <source>
        <dbReference type="Proteomes" id="UP000602284"/>
    </source>
</evidence>
<protein>
    <submittedName>
        <fullName evidence="1">Uncharacterized protein</fullName>
    </submittedName>
</protein>
<comment type="caution">
    <text evidence="1">The sequence shown here is derived from an EMBL/GenBank/DDBJ whole genome shotgun (WGS) entry which is preliminary data.</text>
</comment>